<dbReference type="PRINTS" id="PR00947">
    <property type="entry name" value="CUTICLE"/>
</dbReference>
<feature type="transmembrane region" description="Helical" evidence="3">
    <location>
        <begin position="33"/>
        <end position="51"/>
    </location>
</feature>
<keyword evidence="3" id="KW-1133">Transmembrane helix</keyword>
<protein>
    <submittedName>
        <fullName evidence="4">Uncharacterized protein</fullName>
    </submittedName>
</protein>
<dbReference type="GO" id="GO:0031012">
    <property type="term" value="C:extracellular matrix"/>
    <property type="evidence" value="ECO:0007669"/>
    <property type="project" value="TreeGrafter"/>
</dbReference>
<dbReference type="GO" id="GO:0005615">
    <property type="term" value="C:extracellular space"/>
    <property type="evidence" value="ECO:0007669"/>
    <property type="project" value="TreeGrafter"/>
</dbReference>
<reference evidence="4" key="1">
    <citation type="journal article" date="2020" name="G3 (Bethesda)">
        <title>High-Quality Assemblies for Three Invasive Social Wasps from the &lt;i&gt;Vespula&lt;/i&gt; Genus.</title>
        <authorList>
            <person name="Harrop T.W.R."/>
            <person name="Guhlin J."/>
            <person name="McLaughlin G.M."/>
            <person name="Permina E."/>
            <person name="Stockwell P."/>
            <person name="Gilligan J."/>
            <person name="Le Lec M.F."/>
            <person name="Gruber M.A.M."/>
            <person name="Quinn O."/>
            <person name="Lovegrove M."/>
            <person name="Duncan E.J."/>
            <person name="Remnant E.J."/>
            <person name="Van Eeckhoven J."/>
            <person name="Graham B."/>
            <person name="Knapp R.A."/>
            <person name="Langford K.W."/>
            <person name="Kronenberg Z."/>
            <person name="Press M.O."/>
            <person name="Eacker S.M."/>
            <person name="Wilson-Rankin E.E."/>
            <person name="Purcell J."/>
            <person name="Lester P.J."/>
            <person name="Dearden P.K."/>
        </authorList>
    </citation>
    <scope>NUCLEOTIDE SEQUENCE</scope>
    <source>
        <strain evidence="4">Linc-1</strain>
    </source>
</reference>
<accession>A0A834KH47</accession>
<dbReference type="PANTHER" id="PTHR12236">
    <property type="entry name" value="STRUCTURAL CONTITUENT OF CUTICLE"/>
    <property type="match status" value="1"/>
</dbReference>
<dbReference type="EMBL" id="JACSDZ010000004">
    <property type="protein sequence ID" value="KAF7405837.1"/>
    <property type="molecule type" value="Genomic_DNA"/>
</dbReference>
<gene>
    <name evidence="4" type="ORF">HZH68_005206</name>
</gene>
<keyword evidence="5" id="KW-1185">Reference proteome</keyword>
<dbReference type="Proteomes" id="UP000617340">
    <property type="component" value="Unassembled WGS sequence"/>
</dbReference>
<dbReference type="Pfam" id="PF00379">
    <property type="entry name" value="Chitin_bind_4"/>
    <property type="match status" value="1"/>
</dbReference>
<dbReference type="InterPro" id="IPR000618">
    <property type="entry name" value="Insect_cuticle"/>
</dbReference>
<dbReference type="AlphaFoldDB" id="A0A834KH47"/>
<organism evidence="4 5">
    <name type="scientific">Vespula germanica</name>
    <name type="common">German yellow jacket</name>
    <name type="synonym">Paravespula germanica</name>
    <dbReference type="NCBI Taxonomy" id="30212"/>
    <lineage>
        <taxon>Eukaryota</taxon>
        <taxon>Metazoa</taxon>
        <taxon>Ecdysozoa</taxon>
        <taxon>Arthropoda</taxon>
        <taxon>Hexapoda</taxon>
        <taxon>Insecta</taxon>
        <taxon>Pterygota</taxon>
        <taxon>Neoptera</taxon>
        <taxon>Endopterygota</taxon>
        <taxon>Hymenoptera</taxon>
        <taxon>Apocrita</taxon>
        <taxon>Aculeata</taxon>
        <taxon>Vespoidea</taxon>
        <taxon>Vespidae</taxon>
        <taxon>Vespinae</taxon>
        <taxon>Vespula</taxon>
    </lineage>
</organism>
<dbReference type="InterPro" id="IPR051217">
    <property type="entry name" value="Insect_Cuticle_Struc_Prot"/>
</dbReference>
<evidence type="ECO:0000256" key="1">
    <source>
        <dbReference type="ARBA" id="ARBA00022460"/>
    </source>
</evidence>
<sequence length="188" mass="21186">MERKSRKEKDLGSYTITVTARSREKSLGGPDEMFFAVAIVLLAMNCNAILVGHEYGRYGGYEGYGTTVSHSAVITPVLNKVIYDVPAYRQNYGVYDHNEGYVYPKYSFEYGVHDPHSGDVKKQEEVRDGDVVKGSYSLNEPDGTIRVVDYTSDPHNGFNAIVKKIGQAVHPTPLVKYISPEYEYEKHY</sequence>
<name>A0A834KH47_VESGE</name>
<evidence type="ECO:0000256" key="3">
    <source>
        <dbReference type="SAM" id="Phobius"/>
    </source>
</evidence>
<dbReference type="PANTHER" id="PTHR12236:SF95">
    <property type="entry name" value="CUTICULAR PROTEIN 76BD, ISOFORM C-RELATED"/>
    <property type="match status" value="1"/>
</dbReference>
<evidence type="ECO:0000256" key="2">
    <source>
        <dbReference type="PROSITE-ProRule" id="PRU00497"/>
    </source>
</evidence>
<keyword evidence="3" id="KW-0472">Membrane</keyword>
<dbReference type="PROSITE" id="PS51155">
    <property type="entry name" value="CHIT_BIND_RR_2"/>
    <property type="match status" value="1"/>
</dbReference>
<evidence type="ECO:0000313" key="4">
    <source>
        <dbReference type="EMBL" id="KAF7405837.1"/>
    </source>
</evidence>
<keyword evidence="3" id="KW-0812">Transmembrane</keyword>
<keyword evidence="1 2" id="KW-0193">Cuticle</keyword>
<comment type="caution">
    <text evidence="4">The sequence shown here is derived from an EMBL/GenBank/DDBJ whole genome shotgun (WGS) entry which is preliminary data.</text>
</comment>
<proteinExistence type="predicted"/>
<evidence type="ECO:0000313" key="5">
    <source>
        <dbReference type="Proteomes" id="UP000617340"/>
    </source>
</evidence>
<dbReference type="GO" id="GO:0042302">
    <property type="term" value="F:structural constituent of cuticle"/>
    <property type="evidence" value="ECO:0007669"/>
    <property type="project" value="UniProtKB-UniRule"/>
</dbReference>